<evidence type="ECO:0000313" key="3">
    <source>
        <dbReference type="Proteomes" id="UP001497453"/>
    </source>
</evidence>
<accession>A0ABP1DP23</accession>
<feature type="region of interest" description="Disordered" evidence="1">
    <location>
        <begin position="1"/>
        <end position="67"/>
    </location>
</feature>
<keyword evidence="3" id="KW-1185">Reference proteome</keyword>
<evidence type="ECO:0000313" key="2">
    <source>
        <dbReference type="EMBL" id="CAL1708964.1"/>
    </source>
</evidence>
<proteinExistence type="predicted"/>
<gene>
    <name evidence="2" type="ORF">GFSPODELE1_LOCUS7116</name>
</gene>
<dbReference type="EMBL" id="OZ037948">
    <property type="protein sequence ID" value="CAL1708964.1"/>
    <property type="molecule type" value="Genomic_DNA"/>
</dbReference>
<organism evidence="2 3">
    <name type="scientific">Somion occarium</name>
    <dbReference type="NCBI Taxonomy" id="3059160"/>
    <lineage>
        <taxon>Eukaryota</taxon>
        <taxon>Fungi</taxon>
        <taxon>Dikarya</taxon>
        <taxon>Basidiomycota</taxon>
        <taxon>Agaricomycotina</taxon>
        <taxon>Agaricomycetes</taxon>
        <taxon>Polyporales</taxon>
        <taxon>Cerrenaceae</taxon>
        <taxon>Somion</taxon>
    </lineage>
</organism>
<feature type="compositionally biased region" description="Polar residues" evidence="1">
    <location>
        <begin position="17"/>
        <end position="30"/>
    </location>
</feature>
<feature type="compositionally biased region" description="Polar residues" evidence="1">
    <location>
        <begin position="46"/>
        <end position="67"/>
    </location>
</feature>
<dbReference type="Proteomes" id="UP001497453">
    <property type="component" value="Chromosome 5"/>
</dbReference>
<protein>
    <submittedName>
        <fullName evidence="2">Uncharacterized protein</fullName>
    </submittedName>
</protein>
<name>A0ABP1DP23_9APHY</name>
<sequence>MQDVRCRNASRSRTKSKSNNTHCVQATTSEKSTKEKQQTRRKGNNPAKSTAGSGSRPLPNSSTSRRD</sequence>
<evidence type="ECO:0000256" key="1">
    <source>
        <dbReference type="SAM" id="MobiDB-lite"/>
    </source>
</evidence>
<reference evidence="3" key="1">
    <citation type="submission" date="2024-04" db="EMBL/GenBank/DDBJ databases">
        <authorList>
            <person name="Shaw F."/>
            <person name="Minotto A."/>
        </authorList>
    </citation>
    <scope>NUCLEOTIDE SEQUENCE [LARGE SCALE GENOMIC DNA]</scope>
</reference>